<organism evidence="1 2">
    <name type="scientific">Burkholderia theae</name>
    <dbReference type="NCBI Taxonomy" id="3143496"/>
    <lineage>
        <taxon>Bacteria</taxon>
        <taxon>Pseudomonadati</taxon>
        <taxon>Pseudomonadota</taxon>
        <taxon>Betaproteobacteria</taxon>
        <taxon>Burkholderiales</taxon>
        <taxon>Burkholderiaceae</taxon>
        <taxon>Burkholderia</taxon>
    </lineage>
</organism>
<comment type="caution">
    <text evidence="1">The sequence shown here is derived from an EMBL/GenBank/DDBJ whole genome shotgun (WGS) entry which is preliminary data.</text>
</comment>
<protein>
    <submittedName>
        <fullName evidence="1">Uncharacterized protein</fullName>
    </submittedName>
</protein>
<dbReference type="EMBL" id="JBCPYA010000009">
    <property type="protein sequence ID" value="MEN2472449.1"/>
    <property type="molecule type" value="Genomic_DNA"/>
</dbReference>
<accession>A0ABU9WK68</accession>
<dbReference type="RefSeq" id="WP_343493370.1">
    <property type="nucleotide sequence ID" value="NZ_JBCPYA010000009.1"/>
</dbReference>
<keyword evidence="2" id="KW-1185">Reference proteome</keyword>
<evidence type="ECO:0000313" key="2">
    <source>
        <dbReference type="Proteomes" id="UP001466933"/>
    </source>
</evidence>
<proteinExistence type="predicted"/>
<evidence type="ECO:0000313" key="1">
    <source>
        <dbReference type="EMBL" id="MEN2472449.1"/>
    </source>
</evidence>
<reference evidence="1 2" key="1">
    <citation type="submission" date="2024-05" db="EMBL/GenBank/DDBJ databases">
        <title>Burkholderia sp. Nov. a novel bacteria isolated from rhizosphere soil of Camellia sinensis.</title>
        <authorList>
            <person name="Dong Y."/>
        </authorList>
    </citation>
    <scope>NUCLEOTIDE SEQUENCE [LARGE SCALE GENOMIC DNA]</scope>
    <source>
        <strain evidence="1 2">GS2Y</strain>
    </source>
</reference>
<sequence>MEHSPFHYSRLLPIAPTDILTMHLNLLTLTRGVQAGVQIRPRWPARHVRVDARVLGKLQAIQAELPAQINLILTRGYEPQASSLGFARRRFRALGIGVFRLLYPARCDELADIFGSNGHDVDGTHIDVSFGLNGRRVRMLPLGVFTLPFWQRRRVRRCASALAELHAALIRQGFQIHRNATESLQIHCDLVH</sequence>
<gene>
    <name evidence="1" type="ORF">VOI36_21315</name>
</gene>
<name>A0ABU9WK68_9BURK</name>
<dbReference type="Proteomes" id="UP001466933">
    <property type="component" value="Unassembled WGS sequence"/>
</dbReference>